<dbReference type="AlphaFoldDB" id="A0A9W6BAQ9"/>
<dbReference type="EMBL" id="BRXU01000001">
    <property type="protein sequence ID" value="GLC48633.1"/>
    <property type="molecule type" value="Genomic_DNA"/>
</dbReference>
<keyword evidence="4" id="KW-1185">Reference proteome</keyword>
<feature type="region of interest" description="Disordered" evidence="2">
    <location>
        <begin position="173"/>
        <end position="193"/>
    </location>
</feature>
<name>A0A9W6BAQ9_9CHLO</name>
<organism evidence="3 4">
    <name type="scientific">Pleodorina starrii</name>
    <dbReference type="NCBI Taxonomy" id="330485"/>
    <lineage>
        <taxon>Eukaryota</taxon>
        <taxon>Viridiplantae</taxon>
        <taxon>Chlorophyta</taxon>
        <taxon>core chlorophytes</taxon>
        <taxon>Chlorophyceae</taxon>
        <taxon>CS clade</taxon>
        <taxon>Chlamydomonadales</taxon>
        <taxon>Volvocaceae</taxon>
        <taxon>Pleodorina</taxon>
    </lineage>
</organism>
<comment type="subcellular location">
    <subcellularLocation>
        <location evidence="1">Cytoplasm</location>
        <location evidence="1">Cytoskeleton</location>
        <location evidence="1">Cilium axoneme</location>
    </subcellularLocation>
</comment>
<dbReference type="GO" id="GO:0005930">
    <property type="term" value="C:axoneme"/>
    <property type="evidence" value="ECO:0007669"/>
    <property type="project" value="UniProtKB-SubCell"/>
</dbReference>
<comment type="caution">
    <text evidence="3">The sequence shown here is derived from an EMBL/GenBank/DDBJ whole genome shotgun (WGS) entry which is preliminary data.</text>
</comment>
<feature type="compositionally biased region" description="Low complexity" evidence="2">
    <location>
        <begin position="357"/>
        <end position="371"/>
    </location>
</feature>
<sequence>MVAAELIDTLPAADVFSSPNLLYLPDHLLKRILHESDAGASLRFVCKAFAIAVAKTTTKVILSRKTIRDHALLRRVFTTFPDASRVTLDFNGGLQDNVYSITEAADDDDAALVDGALDALAALRHPLTSLTILHLSRPLPLPSTATLDYLASCGLSELQLQDVSIQRSASDGASNLLRSHSPPSPSLPGQLPGSSLADSIRARGAAMVRFACCLPTLQRLSLCNAAFSSGDVAALAALTQLQELSLDGAMECSPCSQLAANSPLQNLFPEAPAASAGPAFKTVLASLPRLRRLQLPMAIPAPLPPSVQVSASRFDNDDDDGADNGFMVDDWDSGSADADAEPLPSSSSDRSDFWDTRSSASSGSGSRNSAAWGPCNSTWATSWLHAPLGAAIGGGGGDDAARFGATKESRERQVGRCSAAGGWVFPPLLEELTIPLCSLNGPVFRAACEAYGHGSNSYGSGSGSYWTDGDRSGGNGASAGVWTARCDGTSSGGGLRAMHITCAPGYTVWDGSFLKADRDFAALSLLGSSLECLHLSLELGGSGRGALLRDRLRTCLRHLRPLARLKVLHLTETRQPFCFAARKSSTGQLDLLSALLGDACEPPRPCLLVPLPRLSLGQRQGEPEPSQPPLQPLPILPRNNDPLRRRVASLPPSRLASFMLSAAPSPPIAPASAASSAPSWPPSLDCLLVPWPHLETLVVCGRHAVRSGRGCHTRLVLLESLEQMMEVQGQAGTGKA</sequence>
<feature type="compositionally biased region" description="Low complexity" evidence="2">
    <location>
        <begin position="174"/>
        <end position="193"/>
    </location>
</feature>
<gene>
    <name evidence="3" type="primary">PLESTBF000078</name>
    <name evidence="3" type="ORF">PLESTB_000119800</name>
</gene>
<feature type="region of interest" description="Disordered" evidence="2">
    <location>
        <begin position="617"/>
        <end position="644"/>
    </location>
</feature>
<protein>
    <recommendedName>
        <fullName evidence="5">F-box domain-containing protein</fullName>
    </recommendedName>
</protein>
<reference evidence="3 4" key="1">
    <citation type="journal article" date="2023" name="Commun. Biol.">
        <title>Reorganization of the ancestral sex-determining regions during the evolution of trioecy in Pleodorina starrii.</title>
        <authorList>
            <person name="Takahashi K."/>
            <person name="Suzuki S."/>
            <person name="Kawai-Toyooka H."/>
            <person name="Yamamoto K."/>
            <person name="Hamaji T."/>
            <person name="Ootsuki R."/>
            <person name="Yamaguchi H."/>
            <person name="Kawachi M."/>
            <person name="Higashiyama T."/>
            <person name="Nozaki H."/>
        </authorList>
    </citation>
    <scope>NUCLEOTIDE SEQUENCE [LARGE SCALE GENOMIC DNA]</scope>
    <source>
        <strain evidence="3 4">NIES-4479</strain>
    </source>
</reference>
<evidence type="ECO:0000313" key="4">
    <source>
        <dbReference type="Proteomes" id="UP001165080"/>
    </source>
</evidence>
<dbReference type="SUPFAM" id="SSF52047">
    <property type="entry name" value="RNI-like"/>
    <property type="match status" value="1"/>
</dbReference>
<feature type="compositionally biased region" description="Low complexity" evidence="2">
    <location>
        <begin position="323"/>
        <end position="337"/>
    </location>
</feature>
<evidence type="ECO:0000313" key="3">
    <source>
        <dbReference type="EMBL" id="GLC48633.1"/>
    </source>
</evidence>
<evidence type="ECO:0000256" key="2">
    <source>
        <dbReference type="SAM" id="MobiDB-lite"/>
    </source>
</evidence>
<evidence type="ECO:0008006" key="5">
    <source>
        <dbReference type="Google" id="ProtNLM"/>
    </source>
</evidence>
<evidence type="ECO:0000256" key="1">
    <source>
        <dbReference type="ARBA" id="ARBA00004430"/>
    </source>
</evidence>
<dbReference type="Proteomes" id="UP001165080">
    <property type="component" value="Unassembled WGS sequence"/>
</dbReference>
<dbReference type="Gene3D" id="3.80.10.10">
    <property type="entry name" value="Ribonuclease Inhibitor"/>
    <property type="match status" value="1"/>
</dbReference>
<accession>A0A9W6BAQ9</accession>
<proteinExistence type="predicted"/>
<feature type="region of interest" description="Disordered" evidence="2">
    <location>
        <begin position="309"/>
        <end position="371"/>
    </location>
</feature>
<dbReference type="InterPro" id="IPR032675">
    <property type="entry name" value="LRR_dom_sf"/>
</dbReference>
<feature type="compositionally biased region" description="Pro residues" evidence="2">
    <location>
        <begin position="625"/>
        <end position="635"/>
    </location>
</feature>